<organism evidence="2 3">
    <name type="scientific">Thalassiosira oceanica</name>
    <name type="common">Marine diatom</name>
    <dbReference type="NCBI Taxonomy" id="159749"/>
    <lineage>
        <taxon>Eukaryota</taxon>
        <taxon>Sar</taxon>
        <taxon>Stramenopiles</taxon>
        <taxon>Ochrophyta</taxon>
        <taxon>Bacillariophyta</taxon>
        <taxon>Coscinodiscophyceae</taxon>
        <taxon>Thalassiosirophycidae</taxon>
        <taxon>Thalassiosirales</taxon>
        <taxon>Thalassiosiraceae</taxon>
        <taxon>Thalassiosira</taxon>
    </lineage>
</organism>
<comment type="caution">
    <text evidence="2">The sequence shown here is derived from an EMBL/GenBank/DDBJ whole genome shotgun (WGS) entry which is preliminary data.</text>
</comment>
<feature type="compositionally biased region" description="Polar residues" evidence="1">
    <location>
        <begin position="138"/>
        <end position="151"/>
    </location>
</feature>
<evidence type="ECO:0000313" key="2">
    <source>
        <dbReference type="EMBL" id="EJK58241.1"/>
    </source>
</evidence>
<feature type="compositionally biased region" description="Polar residues" evidence="1">
    <location>
        <begin position="335"/>
        <end position="348"/>
    </location>
</feature>
<proteinExistence type="predicted"/>
<gene>
    <name evidence="2" type="ORF">THAOC_21647</name>
</gene>
<name>K0SBG1_THAOC</name>
<dbReference type="OrthoDB" id="56610at2759"/>
<feature type="compositionally biased region" description="Low complexity" evidence="1">
    <location>
        <begin position="312"/>
        <end position="334"/>
    </location>
</feature>
<keyword evidence="3" id="KW-1185">Reference proteome</keyword>
<dbReference type="AlphaFoldDB" id="K0SBG1"/>
<sequence>MSPSFLHTTTRESSLALATLGRLGLACGTSFVKITFARPRDIAMMKLQRQFAALSLLAAVLRIVDAQDATSQPSEPVQLSLPLANTPSPSSGSAFAVPHTVSPTETSSPSVASTEPSGLWPSTSADPFLSPTKPEPTISVQPSMHPSTHETVTVERLAEQTLVVTVATEFTDVQQGIYCSLLSGYTVNFGLGIGPEQIITECTVTQQRLASGRKRGFPRSVFGRKQRSLQTSSPLLNIYFTMTYETKFGHDIEDYPRQFQDWVNGNLSTVARDMVDRFLPVQEAKEVYVVPPPPPKEPTKEPTQHAEHTEKPSTSPSFESPAPSSSPTVVPTTTRSISYQPSEMSATKTPVGPGGLTAGLGGAAIILFLLA</sequence>
<accession>K0SBG1</accession>
<feature type="region of interest" description="Disordered" evidence="1">
    <location>
        <begin position="286"/>
        <end position="350"/>
    </location>
</feature>
<dbReference type="Proteomes" id="UP000266841">
    <property type="component" value="Unassembled WGS sequence"/>
</dbReference>
<dbReference type="eggNOG" id="ENOG502RR83">
    <property type="taxonomic scope" value="Eukaryota"/>
</dbReference>
<dbReference type="EMBL" id="AGNL01025778">
    <property type="protein sequence ID" value="EJK58241.1"/>
    <property type="molecule type" value="Genomic_DNA"/>
</dbReference>
<feature type="region of interest" description="Disordered" evidence="1">
    <location>
        <begin position="90"/>
        <end position="151"/>
    </location>
</feature>
<reference evidence="2 3" key="1">
    <citation type="journal article" date="2012" name="Genome Biol.">
        <title>Genome and low-iron response of an oceanic diatom adapted to chronic iron limitation.</title>
        <authorList>
            <person name="Lommer M."/>
            <person name="Specht M."/>
            <person name="Roy A.S."/>
            <person name="Kraemer L."/>
            <person name="Andreson R."/>
            <person name="Gutowska M.A."/>
            <person name="Wolf J."/>
            <person name="Bergner S.V."/>
            <person name="Schilhabel M.B."/>
            <person name="Klostermeier U.C."/>
            <person name="Beiko R.G."/>
            <person name="Rosenstiel P."/>
            <person name="Hippler M."/>
            <person name="Laroche J."/>
        </authorList>
    </citation>
    <scope>NUCLEOTIDE SEQUENCE [LARGE SCALE GENOMIC DNA]</scope>
    <source>
        <strain evidence="2 3">CCMP1005</strain>
    </source>
</reference>
<feature type="compositionally biased region" description="Basic and acidic residues" evidence="1">
    <location>
        <begin position="297"/>
        <end position="311"/>
    </location>
</feature>
<feature type="compositionally biased region" description="Low complexity" evidence="1">
    <location>
        <begin position="97"/>
        <end position="117"/>
    </location>
</feature>
<protein>
    <submittedName>
        <fullName evidence="2">Uncharacterized protein</fullName>
    </submittedName>
</protein>
<evidence type="ECO:0000313" key="3">
    <source>
        <dbReference type="Proteomes" id="UP000266841"/>
    </source>
</evidence>
<evidence type="ECO:0000256" key="1">
    <source>
        <dbReference type="SAM" id="MobiDB-lite"/>
    </source>
</evidence>